<reference evidence="1" key="4">
    <citation type="submission" date="2017-10" db="EMBL/GenBank/DDBJ databases">
        <authorList>
            <person name="Banno H."/>
            <person name="Chua N.-H."/>
        </authorList>
    </citation>
    <scope>NUCLEOTIDE SEQUENCE</scope>
    <source>
        <strain evidence="1">OMI</strain>
    </source>
</reference>
<reference evidence="2" key="6">
    <citation type="journal article" date="2021" name="Microbiol. Resour. Announc.">
        <title>Complete Genome Sequence of Sphingobium barthaii KK22, a High-Molecular-Weight Polycyclic Aromatic Hydrocarbon-Degrading Soil Bacterium.</title>
        <authorList>
            <person name="Mori J.F."/>
            <person name="Kanaly R.A."/>
        </authorList>
    </citation>
    <scope>NUCLEOTIDE SEQUENCE</scope>
    <source>
        <strain evidence="2">KK22</strain>
    </source>
</reference>
<evidence type="ECO:0000313" key="4">
    <source>
        <dbReference type="Proteomes" id="UP000593663"/>
    </source>
</evidence>
<evidence type="ECO:0000313" key="1">
    <source>
        <dbReference type="EMBL" id="GAY23123.1"/>
    </source>
</evidence>
<name>A0A292ZJT7_SPHSA</name>
<reference evidence="1" key="3">
    <citation type="submission" date="2017-10" db="EMBL/GenBank/DDBJ databases">
        <title>Bioaugmenting a lab-scale membrane bioreactor with Sphingobium fuliginis OMI to degrade 4-tert-butylphenol.</title>
        <authorList>
            <person name="Takada K."/>
            <person name="Shiba T."/>
            <person name="Soda S."/>
            <person name="Inoue D."/>
            <person name="Miyake M."/>
            <person name="Eguchi M."/>
            <person name="Ike M."/>
        </authorList>
    </citation>
    <scope>NUCLEOTIDE SEQUENCE</scope>
    <source>
        <strain evidence="1">OMI</strain>
    </source>
</reference>
<evidence type="ECO:0000313" key="2">
    <source>
        <dbReference type="EMBL" id="QOT71901.1"/>
    </source>
</evidence>
<dbReference type="EMBL" id="CP060035">
    <property type="protein sequence ID" value="QOT71901.1"/>
    <property type="molecule type" value="Genomic_DNA"/>
</dbReference>
<sequence length="190" mass="20339">MMGGVVLALALLQSATPAKTTASQLTSALETAFRACAQQLTERDHLTAKNEKLLKNVGITLAIPPADVETMASRLFGKEGIYASVAVPEGKMWLATSASVPACKVTLADTMLSLTARYDWTTKLRSTIGWTIDKSRSGMQGNFMRDLLVLNAERPGGHMIVILDGPNIVYNEGKGIQMIMTVALDAAKAQ</sequence>
<reference evidence="4" key="5">
    <citation type="submission" date="2020-08" db="EMBL/GenBank/DDBJ databases">
        <title>Complete genome sequence of Sphingobium barthaii strain KK22, a high-molecular-weight polycyclic aromatic hydrocarbon-degrading soil bacterium.</title>
        <authorList>
            <person name="Mori J.F."/>
            <person name="Kanaly R.A."/>
        </authorList>
    </citation>
    <scope>NUCLEOTIDE SEQUENCE [LARGE SCALE GENOMIC DNA]</scope>
    <source>
        <strain evidence="4">KK22</strain>
    </source>
</reference>
<dbReference type="AlphaFoldDB" id="A0A292ZJT7"/>
<dbReference type="KEGG" id="sbar:H5V43_01605"/>
<dbReference type="Proteomes" id="UP000593663">
    <property type="component" value="Chromosome 1"/>
</dbReference>
<evidence type="ECO:0000313" key="3">
    <source>
        <dbReference type="Proteomes" id="UP000221538"/>
    </source>
</evidence>
<protein>
    <submittedName>
        <fullName evidence="1">Uncharacterized protein</fullName>
    </submittedName>
</protein>
<proteinExistence type="predicted"/>
<gene>
    <name evidence="2" type="ORF">H5V43_01605</name>
    <name evidence="1" type="ORF">SFOMI_3688</name>
</gene>
<reference evidence="1 3" key="1">
    <citation type="journal article" date="2013" name="Biodegradation">
        <title>Occurrence of 4-tert-butylphenol (4-t-BP) biodegradation in an aquatic sample caused by the presence of Spirodela polyrrhiza and isolation of a 4-t-BP-utilizing bacterium.</title>
        <authorList>
            <person name="Ogata Y."/>
            <person name="Toyama T."/>
            <person name="Yu N."/>
            <person name="Wang X."/>
            <person name="Sei K."/>
            <person name="Ike M."/>
        </authorList>
    </citation>
    <scope>NUCLEOTIDE SEQUENCE [LARGE SCALE GENOMIC DNA]</scope>
    <source>
        <strain evidence="1 3">OMI</strain>
    </source>
</reference>
<organism evidence="1 3">
    <name type="scientific">Sphingobium fuliginis (strain ATCC 27551)</name>
    <dbReference type="NCBI Taxonomy" id="336203"/>
    <lineage>
        <taxon>Bacteria</taxon>
        <taxon>Pseudomonadati</taxon>
        <taxon>Pseudomonadota</taxon>
        <taxon>Alphaproteobacteria</taxon>
        <taxon>Sphingomonadales</taxon>
        <taxon>Sphingomonadaceae</taxon>
        <taxon>Sphingobium</taxon>
    </lineage>
</organism>
<accession>A0A292ZJT7</accession>
<dbReference type="RefSeq" id="WP_128830856.1">
    <property type="nucleotide sequence ID" value="NZ_BATN01000112.1"/>
</dbReference>
<reference evidence="1 3" key="2">
    <citation type="journal article" date="2013" name="Environ. Sci. Technol.">
        <title>The 4-tert-butylphenol-utilizing bacterium Sphingobium fuliginis OMI can degrade bisphenols via phenolic ring hydroxylation and meta-cleavage pathway.</title>
        <authorList>
            <person name="Ogata Y."/>
            <person name="Goda S."/>
            <person name="Toyama T."/>
            <person name="Sei K."/>
            <person name="Ike M."/>
        </authorList>
    </citation>
    <scope>NUCLEOTIDE SEQUENCE [LARGE SCALE GENOMIC DNA]</scope>
    <source>
        <strain evidence="1 3">OMI</strain>
    </source>
</reference>
<dbReference type="EMBL" id="BEWI01000032">
    <property type="protein sequence ID" value="GAY23123.1"/>
    <property type="molecule type" value="Genomic_DNA"/>
</dbReference>
<dbReference type="Proteomes" id="UP000221538">
    <property type="component" value="Unassembled WGS sequence"/>
</dbReference>